<reference evidence="4" key="2">
    <citation type="submission" date="2016-04" db="EMBL/GenBank/DDBJ databases">
        <authorList>
            <person name="Evans L.H."/>
            <person name="Alamgir A."/>
            <person name="Owens N."/>
            <person name="Weber N.D."/>
            <person name="Virtaneva K."/>
            <person name="Barbian K."/>
            <person name="Babar A."/>
            <person name="Rosenke K."/>
        </authorList>
    </citation>
    <scope>NUCLEOTIDE SEQUENCE</scope>
    <source>
        <strain evidence="4">UB2112</strain>
    </source>
</reference>
<name>A0A1K0GLZ3_9BASI</name>
<feature type="domain" description="Zn(2)-C6 fungal-type" evidence="3">
    <location>
        <begin position="52"/>
        <end position="81"/>
    </location>
</feature>
<feature type="compositionally biased region" description="Low complexity" evidence="2">
    <location>
        <begin position="197"/>
        <end position="208"/>
    </location>
</feature>
<dbReference type="GO" id="GO:0008270">
    <property type="term" value="F:zinc ion binding"/>
    <property type="evidence" value="ECO:0007669"/>
    <property type="project" value="InterPro"/>
</dbReference>
<dbReference type="PANTHER" id="PTHR46910">
    <property type="entry name" value="TRANSCRIPTION FACTOR PDR1"/>
    <property type="match status" value="1"/>
</dbReference>
<feature type="region of interest" description="Disordered" evidence="2">
    <location>
        <begin position="1"/>
        <end position="41"/>
    </location>
</feature>
<organism evidence="4 6">
    <name type="scientific">Ustilago bromivora</name>
    <dbReference type="NCBI Taxonomy" id="307758"/>
    <lineage>
        <taxon>Eukaryota</taxon>
        <taxon>Fungi</taxon>
        <taxon>Dikarya</taxon>
        <taxon>Basidiomycota</taxon>
        <taxon>Ustilaginomycotina</taxon>
        <taxon>Ustilaginomycetes</taxon>
        <taxon>Ustilaginales</taxon>
        <taxon>Ustilaginaceae</taxon>
        <taxon>Ustilago</taxon>
    </lineage>
</organism>
<feature type="compositionally biased region" description="Polar residues" evidence="2">
    <location>
        <begin position="257"/>
        <end position="268"/>
    </location>
</feature>
<dbReference type="SMART" id="SM00066">
    <property type="entry name" value="GAL4"/>
    <property type="match status" value="1"/>
</dbReference>
<feature type="compositionally biased region" description="Basic residues" evidence="2">
    <location>
        <begin position="243"/>
        <end position="255"/>
    </location>
</feature>
<dbReference type="Pfam" id="PF00172">
    <property type="entry name" value="Zn_clus"/>
    <property type="match status" value="1"/>
</dbReference>
<dbReference type="EMBL" id="ULHB01000038">
    <property type="protein sequence ID" value="SYW78260.1"/>
    <property type="molecule type" value="Genomic_DNA"/>
</dbReference>
<keyword evidence="1" id="KW-0539">Nucleus</keyword>
<sequence length="415" mass="45708">MCFNSLTQTSPSTSSDSTPPPHPLAQPPCHTSTSLSGVMPHEGSIRKRVVRACEVCRRKKVKCNGQKPCSHCVAFAEQCIYVDVKDRSAYSRRYVESLEMRLERLERAWAIAFESGGCMGTCRWRDGKDIMRRASDPGAGVSTSLQMQWATEALNPLTSPTPQHTPNGLDNGLVAGEWLNSQSTGVHPCFEGKTAESWETETLSSTSEPHNTRNVKRRLPEEARLALSLSNDSNSAGQLSSSKRIRSATLPRHKSLVSASSISRSETAPPTHDSRKLREPPIAQAFRAPQAFRPQGAIPSTFSAQSPSPLTNGPIQWSDNGHGSCDGVVMPSPFLFGTGLSELWRDQTSVLSVLPSQSQSQAPTQFQQQHNHQHQHQQQHPEAKATQLMPPPPLEPNQEEMVVGLLQEFMNQQRH</sequence>
<dbReference type="InterPro" id="IPR001138">
    <property type="entry name" value="Zn2Cys6_DnaBD"/>
</dbReference>
<dbReference type="OrthoDB" id="39175at2759"/>
<dbReference type="PROSITE" id="PS00463">
    <property type="entry name" value="ZN2_CY6_FUNGAL_1"/>
    <property type="match status" value="1"/>
</dbReference>
<feature type="region of interest" description="Disordered" evidence="2">
    <location>
        <begin position="197"/>
        <end position="278"/>
    </location>
</feature>
<dbReference type="EMBL" id="LT558120">
    <property type="protein sequence ID" value="SAM79607.1"/>
    <property type="molecule type" value="Genomic_DNA"/>
</dbReference>
<dbReference type="CDD" id="cd00067">
    <property type="entry name" value="GAL4"/>
    <property type="match status" value="1"/>
</dbReference>
<accession>A0A1K0GLZ3</accession>
<evidence type="ECO:0000256" key="2">
    <source>
        <dbReference type="SAM" id="MobiDB-lite"/>
    </source>
</evidence>
<evidence type="ECO:0000313" key="6">
    <source>
        <dbReference type="Proteomes" id="UP000179920"/>
    </source>
</evidence>
<keyword evidence="7" id="KW-1185">Reference proteome</keyword>
<reference evidence="5" key="3">
    <citation type="submission" date="2018-08" db="EMBL/GenBank/DDBJ databases">
        <authorList>
            <person name="Guldener U."/>
        </authorList>
    </citation>
    <scope>NUCLEOTIDE SEQUENCE</scope>
    <source>
        <strain evidence="5">UB2</strain>
    </source>
</reference>
<dbReference type="Proteomes" id="UP000658997">
    <property type="component" value="Unassembled WGS sequence"/>
</dbReference>
<reference evidence="6" key="1">
    <citation type="submission" date="2016-04" db="EMBL/GenBank/DDBJ databases">
        <authorList>
            <person name="Guldener U."/>
            <person name="Guldener U."/>
        </authorList>
    </citation>
    <scope>NUCLEOTIDE SEQUENCE [LARGE SCALE GENOMIC DNA]</scope>
    <source>
        <strain evidence="6">UB2112</strain>
    </source>
</reference>
<evidence type="ECO:0000259" key="3">
    <source>
        <dbReference type="PROSITE" id="PS50048"/>
    </source>
</evidence>
<dbReference type="AlphaFoldDB" id="A0A1K0GLZ3"/>
<evidence type="ECO:0000313" key="5">
    <source>
        <dbReference type="EMBL" id="SYW78260.1"/>
    </source>
</evidence>
<dbReference type="GO" id="GO:0000981">
    <property type="term" value="F:DNA-binding transcription factor activity, RNA polymerase II-specific"/>
    <property type="evidence" value="ECO:0007669"/>
    <property type="project" value="InterPro"/>
</dbReference>
<feature type="compositionally biased region" description="Low complexity" evidence="2">
    <location>
        <begin position="225"/>
        <end position="236"/>
    </location>
</feature>
<dbReference type="PANTHER" id="PTHR46910:SF1">
    <property type="entry name" value="MISCELLANEOUS ZN(II)2CYS6 TRANSCRIPTION FACTOR (EUROFUNG)-RELATED"/>
    <property type="match status" value="1"/>
</dbReference>
<evidence type="ECO:0000256" key="1">
    <source>
        <dbReference type="ARBA" id="ARBA00023242"/>
    </source>
</evidence>
<evidence type="ECO:0000313" key="4">
    <source>
        <dbReference type="EMBL" id="SAM79607.1"/>
    </source>
</evidence>
<feature type="compositionally biased region" description="Low complexity" evidence="2">
    <location>
        <begin position="354"/>
        <end position="370"/>
    </location>
</feature>
<gene>
    <name evidence="5" type="ORF">UBRO2_02452</name>
    <name evidence="4" type="ORF">UBRO_02165</name>
</gene>
<feature type="compositionally biased region" description="Low complexity" evidence="2">
    <location>
        <begin position="1"/>
        <end position="17"/>
    </location>
</feature>
<dbReference type="InterPro" id="IPR036864">
    <property type="entry name" value="Zn2-C6_fun-type_DNA-bd_sf"/>
</dbReference>
<dbReference type="Gene3D" id="4.10.240.10">
    <property type="entry name" value="Zn(2)-C6 fungal-type DNA-binding domain"/>
    <property type="match status" value="1"/>
</dbReference>
<protein>
    <recommendedName>
        <fullName evidence="3">Zn(2)-C6 fungal-type domain-containing protein</fullName>
    </recommendedName>
</protein>
<feature type="region of interest" description="Disordered" evidence="2">
    <location>
        <begin position="354"/>
        <end position="397"/>
    </location>
</feature>
<dbReference type="Proteomes" id="UP000179920">
    <property type="component" value="Chromosome IV"/>
</dbReference>
<proteinExistence type="predicted"/>
<dbReference type="SUPFAM" id="SSF57701">
    <property type="entry name" value="Zn2/Cys6 DNA-binding domain"/>
    <property type="match status" value="1"/>
</dbReference>
<dbReference type="InterPro" id="IPR050987">
    <property type="entry name" value="AtrR-like"/>
</dbReference>
<dbReference type="PROSITE" id="PS50048">
    <property type="entry name" value="ZN2_CY6_FUNGAL_2"/>
    <property type="match status" value="1"/>
</dbReference>
<evidence type="ECO:0000313" key="7">
    <source>
        <dbReference type="Proteomes" id="UP000658997"/>
    </source>
</evidence>